<dbReference type="EMBL" id="RAXU01000011">
    <property type="protein sequence ID" value="RKG33188.1"/>
    <property type="molecule type" value="Genomic_DNA"/>
</dbReference>
<dbReference type="SMART" id="SM00729">
    <property type="entry name" value="Elp3"/>
    <property type="match status" value="1"/>
</dbReference>
<comment type="pathway">
    <text evidence="2 14">Porphyrin-containing compound metabolism; protoporphyrin-IX biosynthesis; protoporphyrinogen-IX from coproporphyrinogen-III (AdoMet route): step 1/1.</text>
</comment>
<dbReference type="SFLD" id="SFLDS00029">
    <property type="entry name" value="Radical_SAM"/>
    <property type="match status" value="1"/>
</dbReference>
<comment type="subcellular location">
    <subcellularLocation>
        <location evidence="1 14">Cytoplasm</location>
    </subcellularLocation>
</comment>
<dbReference type="NCBIfam" id="TIGR00538">
    <property type="entry name" value="hemN"/>
    <property type="match status" value="1"/>
</dbReference>
<dbReference type="GO" id="GO:0046872">
    <property type="term" value="F:metal ion binding"/>
    <property type="evidence" value="ECO:0007669"/>
    <property type="project" value="UniProtKB-KW"/>
</dbReference>
<dbReference type="InterPro" id="IPR007197">
    <property type="entry name" value="rSAM"/>
</dbReference>
<comment type="subunit">
    <text evidence="4">Monomer.</text>
</comment>
<dbReference type="UniPathway" id="UPA00251">
    <property type="reaction ID" value="UER00323"/>
</dbReference>
<evidence type="ECO:0000313" key="18">
    <source>
        <dbReference type="EMBL" id="RKG33188.1"/>
    </source>
</evidence>
<feature type="binding site" evidence="16">
    <location>
        <position position="82"/>
    </location>
    <ligand>
        <name>[4Fe-4S] cluster</name>
        <dbReference type="ChEBI" id="CHEBI:49883"/>
        <note>4Fe-4S-S-AdoMet</note>
    </ligand>
</feature>
<feature type="binding site" evidence="15">
    <location>
        <begin position="81"/>
        <end position="83"/>
    </location>
    <ligand>
        <name>S-adenosyl-L-methionine</name>
        <dbReference type="ChEBI" id="CHEBI:59789"/>
        <label>2</label>
    </ligand>
</feature>
<sequence>MDYNKKIKVFWCLKMSNVLIQKYNVPGPRYTSYPTVPYWQEDTFSLEAWQQTLRQSFIESNASEGISLYIHLPFCESLCTFCGCHKKVTKRHEVEAPYIAAVLKEWSLYCELLEEKPIIREIHLGGGTPTFFSVTHLQQLIHGILDRAYVAEQHEFSFEGHPNSTSREHLQALYELGFRRVSFGVQDYSLKVQKAIHRIQPFENVANVTQWAREIGYDSISHDLVFGLPFQELQDVLFTIDQTNRLLPDRLAFYSYAHVPWIKGNGQRGFKDHDVPKDDEKRKLYEAGKQKLLDHGYIEIGMDHFALKTDPMYQSFLQGKLHRNFMGYTASKTQVMIGLGVSAISDSWYSFAQNEKVLEDYYARLENNEIPVFRGHVLTSEDLMIRQHILNLMCQFETSWDDPKHSFKELPQVLQQLEEMQQDDLLEIAEKDMRVTEQGKAFVRNVCMAFDLRMKRKIPDNQIFSMTI</sequence>
<dbReference type="EC" id="1.3.98.3" evidence="14"/>
<proteinExistence type="inferred from homology"/>
<dbReference type="PANTHER" id="PTHR13932:SF6">
    <property type="entry name" value="OXYGEN-INDEPENDENT COPROPORPHYRINOGEN III OXIDASE"/>
    <property type="match status" value="1"/>
</dbReference>
<dbReference type="GO" id="GO:0051539">
    <property type="term" value="F:4 iron, 4 sulfur cluster binding"/>
    <property type="evidence" value="ECO:0007669"/>
    <property type="project" value="UniProtKB-KW"/>
</dbReference>
<evidence type="ECO:0000256" key="1">
    <source>
        <dbReference type="ARBA" id="ARBA00004496"/>
    </source>
</evidence>
<dbReference type="GO" id="GO:0005737">
    <property type="term" value="C:cytoplasm"/>
    <property type="evidence" value="ECO:0007669"/>
    <property type="project" value="UniProtKB-SubCell"/>
</dbReference>
<keyword evidence="5 14" id="KW-0004">4Fe-4S</keyword>
<protein>
    <recommendedName>
        <fullName evidence="14">Coproporphyrinogen-III oxidase</fullName>
        <ecNumber evidence="14">1.3.98.3</ecNumber>
    </recommendedName>
</protein>
<dbReference type="PANTHER" id="PTHR13932">
    <property type="entry name" value="COPROPORPHYRINIGEN III OXIDASE"/>
    <property type="match status" value="1"/>
</dbReference>
<evidence type="ECO:0000256" key="16">
    <source>
        <dbReference type="PIRSR" id="PIRSR000167-2"/>
    </source>
</evidence>
<evidence type="ECO:0000256" key="12">
    <source>
        <dbReference type="ARBA" id="ARBA00023244"/>
    </source>
</evidence>
<feature type="domain" description="Radical SAM core" evidence="17">
    <location>
        <begin position="60"/>
        <end position="294"/>
    </location>
</feature>
<evidence type="ECO:0000256" key="14">
    <source>
        <dbReference type="PIRNR" id="PIRNR000167"/>
    </source>
</evidence>
<feature type="binding site" evidence="16">
    <location>
        <position position="75"/>
    </location>
    <ligand>
        <name>[4Fe-4S] cluster</name>
        <dbReference type="ChEBI" id="CHEBI:49883"/>
        <note>4Fe-4S-S-AdoMet</note>
    </ligand>
</feature>
<feature type="binding site" evidence="15">
    <location>
        <position position="223"/>
    </location>
    <ligand>
        <name>S-adenosyl-L-methionine</name>
        <dbReference type="ChEBI" id="CHEBI:59789"/>
        <label>2</label>
    </ligand>
</feature>
<evidence type="ECO:0000256" key="4">
    <source>
        <dbReference type="ARBA" id="ARBA00011245"/>
    </source>
</evidence>
<feature type="binding site" evidence="15">
    <location>
        <begin position="127"/>
        <end position="128"/>
    </location>
    <ligand>
        <name>S-adenosyl-L-methionine</name>
        <dbReference type="ChEBI" id="CHEBI:59789"/>
        <label>2</label>
    </ligand>
</feature>
<comment type="cofactor">
    <cofactor evidence="14 16">
        <name>[4Fe-4S] cluster</name>
        <dbReference type="ChEBI" id="CHEBI:49883"/>
    </cofactor>
    <text evidence="14 16">Binds 1 [4Fe-4S] cluster. The cluster is coordinated with 3 cysteines and an exchangeable S-adenosyl-L-methionine.</text>
</comment>
<dbReference type="Gene3D" id="1.10.10.920">
    <property type="match status" value="1"/>
</dbReference>
<evidence type="ECO:0000256" key="7">
    <source>
        <dbReference type="ARBA" id="ARBA00022691"/>
    </source>
</evidence>
<evidence type="ECO:0000256" key="3">
    <source>
        <dbReference type="ARBA" id="ARBA00005493"/>
    </source>
</evidence>
<dbReference type="SFLD" id="SFLDG01065">
    <property type="entry name" value="anaerobic_coproporphyrinogen-I"/>
    <property type="match status" value="1"/>
</dbReference>
<accession>A0A3A8EGF1</accession>
<feature type="binding site" evidence="15">
    <location>
        <position position="198"/>
    </location>
    <ligand>
        <name>S-adenosyl-L-methionine</name>
        <dbReference type="ChEBI" id="CHEBI:59789"/>
        <label>2</label>
    </ligand>
</feature>
<keyword evidence="11 14" id="KW-0411">Iron-sulfur</keyword>
<dbReference type="GO" id="GO:0006782">
    <property type="term" value="P:protoporphyrinogen IX biosynthetic process"/>
    <property type="evidence" value="ECO:0007669"/>
    <property type="project" value="UniProtKB-UniPathway"/>
</dbReference>
<dbReference type="Gene3D" id="3.20.20.70">
    <property type="entry name" value="Aldolase class I"/>
    <property type="match status" value="1"/>
</dbReference>
<dbReference type="InterPro" id="IPR013785">
    <property type="entry name" value="Aldolase_TIM"/>
</dbReference>
<keyword evidence="9 14" id="KW-0560">Oxidoreductase</keyword>
<evidence type="ECO:0000259" key="17">
    <source>
        <dbReference type="PROSITE" id="PS51918"/>
    </source>
</evidence>
<reference evidence="18 19" key="1">
    <citation type="submission" date="2018-09" db="EMBL/GenBank/DDBJ databases">
        <title>The draft genome of Acinetobacter spp. strains.</title>
        <authorList>
            <person name="Qin J."/>
            <person name="Feng Y."/>
            <person name="Zong Z."/>
        </authorList>
    </citation>
    <scope>NUCLEOTIDE SEQUENCE [LARGE SCALE GENOMIC DNA]</scope>
    <source>
        <strain evidence="18 19">WCHAc060096</strain>
    </source>
</reference>
<dbReference type="InterPro" id="IPR006638">
    <property type="entry name" value="Elp3/MiaA/NifB-like_rSAM"/>
</dbReference>
<dbReference type="CDD" id="cd01335">
    <property type="entry name" value="Radical_SAM"/>
    <property type="match status" value="1"/>
</dbReference>
<feature type="binding site" evidence="16">
    <location>
        <position position="79"/>
    </location>
    <ligand>
        <name>[4Fe-4S] cluster</name>
        <dbReference type="ChEBI" id="CHEBI:49883"/>
        <note>4Fe-4S-S-AdoMet</note>
    </ligand>
</feature>
<evidence type="ECO:0000256" key="2">
    <source>
        <dbReference type="ARBA" id="ARBA00004785"/>
    </source>
</evidence>
<feature type="binding site" evidence="15">
    <location>
        <position position="257"/>
    </location>
    <ligand>
        <name>S-adenosyl-L-methionine</name>
        <dbReference type="ChEBI" id="CHEBI:59789"/>
        <label>2</label>
    </ligand>
</feature>
<comment type="caution">
    <text evidence="18">The sequence shown here is derived from an EMBL/GenBank/DDBJ whole genome shotgun (WGS) entry which is preliminary data.</text>
</comment>
<dbReference type="InterPro" id="IPR034505">
    <property type="entry name" value="Coproporphyrinogen-III_oxidase"/>
</dbReference>
<dbReference type="GO" id="GO:0051989">
    <property type="term" value="F:coproporphyrinogen dehydrogenase activity"/>
    <property type="evidence" value="ECO:0007669"/>
    <property type="project" value="UniProtKB-EC"/>
</dbReference>
<comment type="catalytic activity">
    <reaction evidence="13 14">
        <text>coproporphyrinogen III + 2 S-adenosyl-L-methionine = protoporphyrinogen IX + 2 5'-deoxyadenosine + 2 L-methionine + 2 CO2</text>
        <dbReference type="Rhea" id="RHEA:15425"/>
        <dbReference type="ChEBI" id="CHEBI:16526"/>
        <dbReference type="ChEBI" id="CHEBI:17319"/>
        <dbReference type="ChEBI" id="CHEBI:57307"/>
        <dbReference type="ChEBI" id="CHEBI:57309"/>
        <dbReference type="ChEBI" id="CHEBI:57844"/>
        <dbReference type="ChEBI" id="CHEBI:59789"/>
        <dbReference type="EC" id="1.3.98.3"/>
    </reaction>
</comment>
<evidence type="ECO:0000256" key="6">
    <source>
        <dbReference type="ARBA" id="ARBA00022490"/>
    </source>
</evidence>
<evidence type="ECO:0000256" key="13">
    <source>
        <dbReference type="ARBA" id="ARBA00048321"/>
    </source>
</evidence>
<dbReference type="AlphaFoldDB" id="A0A3A8EGF1"/>
<feature type="binding site" evidence="15">
    <location>
        <position position="159"/>
    </location>
    <ligand>
        <name>S-adenosyl-L-methionine</name>
        <dbReference type="ChEBI" id="CHEBI:59789"/>
        <label>1</label>
    </ligand>
</feature>
<organism evidence="18 19">
    <name type="scientific">Acinetobacter guerrae</name>
    <dbReference type="NCBI Taxonomy" id="1843371"/>
    <lineage>
        <taxon>Bacteria</taxon>
        <taxon>Pseudomonadati</taxon>
        <taxon>Pseudomonadota</taxon>
        <taxon>Gammaproteobacteria</taxon>
        <taxon>Moraxellales</taxon>
        <taxon>Moraxellaceae</taxon>
        <taxon>Acinetobacter</taxon>
    </lineage>
</organism>
<dbReference type="InterPro" id="IPR058240">
    <property type="entry name" value="rSAM_sf"/>
</dbReference>
<gene>
    <name evidence="18" type="primary">hemN</name>
    <name evidence="18" type="ORF">D7V21_10200</name>
</gene>
<keyword evidence="6 14" id="KW-0963">Cytoplasm</keyword>
<evidence type="ECO:0000256" key="8">
    <source>
        <dbReference type="ARBA" id="ARBA00022723"/>
    </source>
</evidence>
<feature type="binding site" evidence="15">
    <location>
        <position position="344"/>
    </location>
    <ligand>
        <name>S-adenosyl-L-methionine</name>
        <dbReference type="ChEBI" id="CHEBI:59789"/>
        <label>1</label>
    </ligand>
</feature>
<evidence type="ECO:0000313" key="19">
    <source>
        <dbReference type="Proteomes" id="UP000269001"/>
    </source>
</evidence>
<evidence type="ECO:0000256" key="11">
    <source>
        <dbReference type="ARBA" id="ARBA00023014"/>
    </source>
</evidence>
<keyword evidence="19" id="KW-1185">Reference proteome</keyword>
<evidence type="ECO:0000256" key="9">
    <source>
        <dbReference type="ARBA" id="ARBA00023002"/>
    </source>
</evidence>
<evidence type="ECO:0000256" key="10">
    <source>
        <dbReference type="ARBA" id="ARBA00023004"/>
    </source>
</evidence>
<comment type="similarity">
    <text evidence="3 14">Belongs to the anaerobic coproporphyrinogen-III oxidase family.</text>
</comment>
<keyword evidence="12 14" id="KW-0627">Porphyrin biosynthesis</keyword>
<feature type="binding site" evidence="15">
    <location>
        <position position="186"/>
    </location>
    <ligand>
        <name>S-adenosyl-L-methionine</name>
        <dbReference type="ChEBI" id="CHEBI:59789"/>
        <label>2</label>
    </ligand>
</feature>
<feature type="binding site" evidence="15">
    <location>
        <position position="126"/>
    </location>
    <ligand>
        <name>S-adenosyl-L-methionine</name>
        <dbReference type="ChEBI" id="CHEBI:59789"/>
        <label>1</label>
    </ligand>
</feature>
<keyword evidence="8 14" id="KW-0479">Metal-binding</keyword>
<keyword evidence="7 14" id="KW-0949">S-adenosyl-L-methionine</keyword>
<dbReference type="Proteomes" id="UP000269001">
    <property type="component" value="Unassembled WGS sequence"/>
</dbReference>
<dbReference type="PROSITE" id="PS51918">
    <property type="entry name" value="RADICAL_SAM"/>
    <property type="match status" value="1"/>
</dbReference>
<evidence type="ECO:0000256" key="15">
    <source>
        <dbReference type="PIRSR" id="PIRSR000167-1"/>
    </source>
</evidence>
<dbReference type="InterPro" id="IPR004558">
    <property type="entry name" value="Coprogen_oxidase_HemN"/>
</dbReference>
<dbReference type="SUPFAM" id="SSF102114">
    <property type="entry name" value="Radical SAM enzymes"/>
    <property type="match status" value="1"/>
</dbReference>
<feature type="binding site" evidence="15">
    <location>
        <position position="69"/>
    </location>
    <ligand>
        <name>S-adenosyl-L-methionine</name>
        <dbReference type="ChEBI" id="CHEBI:59789"/>
        <label>1</label>
    </ligand>
</feature>
<evidence type="ECO:0000256" key="5">
    <source>
        <dbReference type="ARBA" id="ARBA00022485"/>
    </source>
</evidence>
<dbReference type="GO" id="GO:0004109">
    <property type="term" value="F:coproporphyrinogen oxidase activity"/>
    <property type="evidence" value="ECO:0007669"/>
    <property type="project" value="InterPro"/>
</dbReference>
<dbReference type="SFLD" id="SFLDG01082">
    <property type="entry name" value="B12-binding_domain_containing"/>
    <property type="match status" value="1"/>
</dbReference>
<keyword evidence="10 14" id="KW-0408">Iron</keyword>
<dbReference type="PIRSF" id="PIRSF000167">
    <property type="entry name" value="HemN"/>
    <property type="match status" value="1"/>
</dbReference>
<dbReference type="Pfam" id="PF04055">
    <property type="entry name" value="Radical_SAM"/>
    <property type="match status" value="1"/>
</dbReference>
<name>A0A3A8EGF1_9GAMM</name>